<dbReference type="Proteomes" id="UP000295345">
    <property type="component" value="Unassembled WGS sequence"/>
</dbReference>
<dbReference type="SMART" id="SM00490">
    <property type="entry name" value="HELICc"/>
    <property type="match status" value="1"/>
</dbReference>
<dbReference type="InterPro" id="IPR006935">
    <property type="entry name" value="Helicase/UvrB_N"/>
</dbReference>
<dbReference type="InterPro" id="IPR014001">
    <property type="entry name" value="Helicase_ATP-bd"/>
</dbReference>
<organism evidence="4 5">
    <name type="scientific">Streptomyces hainanensis</name>
    <dbReference type="NCBI Taxonomy" id="402648"/>
    <lineage>
        <taxon>Bacteria</taxon>
        <taxon>Bacillati</taxon>
        <taxon>Actinomycetota</taxon>
        <taxon>Actinomycetes</taxon>
        <taxon>Kitasatosporales</taxon>
        <taxon>Streptomycetaceae</taxon>
        <taxon>Streptomyces</taxon>
    </lineage>
</organism>
<feature type="region of interest" description="Disordered" evidence="1">
    <location>
        <begin position="1"/>
        <end position="22"/>
    </location>
</feature>
<keyword evidence="4" id="KW-0547">Nucleotide-binding</keyword>
<feature type="domain" description="Helicase ATP-binding" evidence="2">
    <location>
        <begin position="46"/>
        <end position="228"/>
    </location>
</feature>
<dbReference type="PANTHER" id="PTHR47396">
    <property type="entry name" value="TYPE I RESTRICTION ENZYME ECOKI R PROTEIN"/>
    <property type="match status" value="1"/>
</dbReference>
<evidence type="ECO:0000259" key="2">
    <source>
        <dbReference type="PROSITE" id="PS51192"/>
    </source>
</evidence>
<dbReference type="PANTHER" id="PTHR47396:SF1">
    <property type="entry name" value="ATP-DEPENDENT HELICASE IRC3-RELATED"/>
    <property type="match status" value="1"/>
</dbReference>
<dbReference type="PROSITE" id="PS51192">
    <property type="entry name" value="HELICASE_ATP_BIND_1"/>
    <property type="match status" value="1"/>
</dbReference>
<feature type="region of interest" description="Disordered" evidence="1">
    <location>
        <begin position="747"/>
        <end position="767"/>
    </location>
</feature>
<dbReference type="SMART" id="SM00487">
    <property type="entry name" value="DEXDc"/>
    <property type="match status" value="1"/>
</dbReference>
<sequence length="846" mass="92525">MIPSWTVGNGGDRPERGTGKKSFKLRDHQIEAVEAGARALDIPPGMRIPAAGLRATVVMPCGSGKTMVAAFTARRVARNGRVLVLVPTLDLLTQTVGAWQSAGHKGPAVAVCSLQDDPVLWGRRVRATTSAPQLALWHGSGPVTIYATYSSLPVLVEAFEGSYGLPMDPLDLVVVDEAHRTSGSMGKAWTDVHNNQLLPALRRLYLTATPRIWQERPPTEPLRDPLPEEMAASMDDETIFGPVVYRMNLASGVARGLLARYQIIVVELVDPQLPPDQLHGPEKREEKIRGLRLGALQAAMLKTTREHDLKTMITFHHRTVEAQAFATGLPAVGKKLHQAEPERYPAKVWSGWLKGEHEADHRATVLEEFGTRAGLAILSNCRVLGEGVDIRAVDSVALLDPKGSPVDIVQAIGRALRQKPNEGKLASLIVPVFLAPGEQPDDMFSSASYKPLVKVLEGLRAHDEQAIELLAIPQTNTGSESPTTTIGVPPEHGDEEGRLLLRFSSKRDPAAVAEWIAYNVIDTERQDWGRGLEALRAYRKREKNARVPFSHREGAFPLGQWLADQRKTFQAGAMNGGRARRLEALGMVWDERELAWEETLDVLRAYHGEYGTLAAPRSATILDRPVGMLLANLRRPGGLGKDTARAERRTRQLAAIDPHWNPAWPIEWQRNYAGIQQCVDGGADPDDILPGVTVAGIDVGTWLRRQRHAWKHLSEAQRRLLADLAIGPLHTAPEAVQGAVEAVQEPAGPEAGGATVPAARKPTNGRAGSFERGLAAARQYLAREGHLRVPRSHIEHLALEDAAAGDGGQEQPETVDVRLGVWRSNMRSRRDKLPIEQQTALDEIGL</sequence>
<dbReference type="InterPro" id="IPR005114">
    <property type="entry name" value="Helicase_assoc"/>
</dbReference>
<dbReference type="CDD" id="cd18785">
    <property type="entry name" value="SF2_C"/>
    <property type="match status" value="1"/>
</dbReference>
<keyword evidence="5" id="KW-1185">Reference proteome</keyword>
<protein>
    <submittedName>
        <fullName evidence="4">DEAD/DEAH box helicase</fullName>
    </submittedName>
</protein>
<keyword evidence="4" id="KW-0067">ATP-binding</keyword>
<dbReference type="GO" id="GO:0016787">
    <property type="term" value="F:hydrolase activity"/>
    <property type="evidence" value="ECO:0007669"/>
    <property type="project" value="InterPro"/>
</dbReference>
<dbReference type="SUPFAM" id="SSF52540">
    <property type="entry name" value="P-loop containing nucleoside triphosphate hydrolases"/>
    <property type="match status" value="1"/>
</dbReference>
<dbReference type="Gene3D" id="3.40.50.300">
    <property type="entry name" value="P-loop containing nucleotide triphosphate hydrolases"/>
    <property type="match status" value="2"/>
</dbReference>
<dbReference type="InterPro" id="IPR001650">
    <property type="entry name" value="Helicase_C-like"/>
</dbReference>
<dbReference type="GO" id="GO:0003677">
    <property type="term" value="F:DNA binding"/>
    <property type="evidence" value="ECO:0007669"/>
    <property type="project" value="InterPro"/>
</dbReference>
<dbReference type="GO" id="GO:0005524">
    <property type="term" value="F:ATP binding"/>
    <property type="evidence" value="ECO:0007669"/>
    <property type="project" value="InterPro"/>
</dbReference>
<dbReference type="OrthoDB" id="9776021at2"/>
<dbReference type="InterPro" id="IPR050742">
    <property type="entry name" value="Helicase_Restrict-Modif_Enz"/>
</dbReference>
<dbReference type="Pfam" id="PF04851">
    <property type="entry name" value="ResIII"/>
    <property type="match status" value="1"/>
</dbReference>
<proteinExistence type="predicted"/>
<dbReference type="AlphaFoldDB" id="A0A4R4STH8"/>
<dbReference type="GO" id="GO:0005829">
    <property type="term" value="C:cytosol"/>
    <property type="evidence" value="ECO:0007669"/>
    <property type="project" value="TreeGrafter"/>
</dbReference>
<evidence type="ECO:0000313" key="4">
    <source>
        <dbReference type="EMBL" id="TDC67397.1"/>
    </source>
</evidence>
<accession>A0A4R4STH8</accession>
<feature type="compositionally biased region" description="Basic and acidic residues" evidence="1">
    <location>
        <begin position="12"/>
        <end position="22"/>
    </location>
</feature>
<dbReference type="RefSeq" id="WP_132821132.1">
    <property type="nucleotide sequence ID" value="NZ_SMKI01000425.1"/>
</dbReference>
<dbReference type="Pfam" id="PF03457">
    <property type="entry name" value="HA"/>
    <property type="match status" value="2"/>
</dbReference>
<dbReference type="EMBL" id="SMKI01000425">
    <property type="protein sequence ID" value="TDC67397.1"/>
    <property type="molecule type" value="Genomic_DNA"/>
</dbReference>
<dbReference type="Pfam" id="PF00271">
    <property type="entry name" value="Helicase_C"/>
    <property type="match status" value="1"/>
</dbReference>
<keyword evidence="4" id="KW-0378">Hydrolase</keyword>
<evidence type="ECO:0000256" key="1">
    <source>
        <dbReference type="SAM" id="MobiDB-lite"/>
    </source>
</evidence>
<dbReference type="GO" id="GO:0004386">
    <property type="term" value="F:helicase activity"/>
    <property type="evidence" value="ECO:0007669"/>
    <property type="project" value="UniProtKB-KW"/>
</dbReference>
<keyword evidence="4" id="KW-0347">Helicase</keyword>
<feature type="domain" description="Helicase C-terminal" evidence="3">
    <location>
        <begin position="295"/>
        <end position="471"/>
    </location>
</feature>
<dbReference type="InterPro" id="IPR027417">
    <property type="entry name" value="P-loop_NTPase"/>
</dbReference>
<evidence type="ECO:0000259" key="3">
    <source>
        <dbReference type="PROSITE" id="PS51194"/>
    </source>
</evidence>
<dbReference type="PROSITE" id="PS51194">
    <property type="entry name" value="HELICASE_CTER"/>
    <property type="match status" value="1"/>
</dbReference>
<comment type="caution">
    <text evidence="4">The sequence shown here is derived from an EMBL/GenBank/DDBJ whole genome shotgun (WGS) entry which is preliminary data.</text>
</comment>
<reference evidence="4 5" key="1">
    <citation type="submission" date="2019-03" db="EMBL/GenBank/DDBJ databases">
        <title>Draft genome sequences of novel Actinobacteria.</title>
        <authorList>
            <person name="Sahin N."/>
            <person name="Ay H."/>
            <person name="Saygin H."/>
        </authorList>
    </citation>
    <scope>NUCLEOTIDE SEQUENCE [LARGE SCALE GENOMIC DNA]</scope>
    <source>
        <strain evidence="4 5">DSM 41900</strain>
    </source>
</reference>
<name>A0A4R4STH8_9ACTN</name>
<gene>
    <name evidence="4" type="ORF">E1283_28960</name>
</gene>
<dbReference type="Gene3D" id="6.10.140.530">
    <property type="match status" value="2"/>
</dbReference>
<evidence type="ECO:0000313" key="5">
    <source>
        <dbReference type="Proteomes" id="UP000295345"/>
    </source>
</evidence>